<dbReference type="Pfam" id="PF00440">
    <property type="entry name" value="TetR_N"/>
    <property type="match status" value="1"/>
</dbReference>
<dbReference type="PRINTS" id="PR00455">
    <property type="entry name" value="HTHTETR"/>
</dbReference>
<protein>
    <submittedName>
        <fullName evidence="4">TetR/AcrR family transcriptional regulator</fullName>
    </submittedName>
</protein>
<reference evidence="5" key="1">
    <citation type="journal article" date="2019" name="Int. J. Syst. Evol. Microbiol.">
        <title>The Global Catalogue of Microorganisms (GCM) 10K type strain sequencing project: providing services to taxonomists for standard genome sequencing and annotation.</title>
        <authorList>
            <consortium name="The Broad Institute Genomics Platform"/>
            <consortium name="The Broad Institute Genome Sequencing Center for Infectious Disease"/>
            <person name="Wu L."/>
            <person name="Ma J."/>
        </authorList>
    </citation>
    <scope>NUCLEOTIDE SEQUENCE [LARGE SCALE GENOMIC DNA]</scope>
    <source>
        <strain evidence="5">CCM 8689</strain>
    </source>
</reference>
<dbReference type="InterPro" id="IPR001647">
    <property type="entry name" value="HTH_TetR"/>
</dbReference>
<sequence>MEIFLNFKLNEHLYLRYPEDSKVGKAIVKRAIELIFEVGFEQFTFKKLAQRIDSTEATIYRYFSSKHKLLLYILNWYWSYLEYFSKLQIAQVNDSAEKLSLVLEIITHNIDNQLHIQDYNLEQLHYIVISESSKCYLVKDVDEINKEMVFSPLKSFCLFLSEIILEINPDFPYSKSLASTLLETAHDQQFFSEHLPKLTDNSSREEHKVYVENYLNRLSFSVIKT</sequence>
<gene>
    <name evidence="4" type="ORF">ACFOUY_11180</name>
</gene>
<dbReference type="InterPro" id="IPR050624">
    <property type="entry name" value="HTH-type_Tx_Regulator"/>
</dbReference>
<feature type="DNA-binding region" description="H-T-H motif" evidence="2">
    <location>
        <begin position="44"/>
        <end position="63"/>
    </location>
</feature>
<organism evidence="4 5">
    <name type="scientific">Pedobacter jamesrossensis</name>
    <dbReference type="NCBI Taxonomy" id="1908238"/>
    <lineage>
        <taxon>Bacteria</taxon>
        <taxon>Pseudomonadati</taxon>
        <taxon>Bacteroidota</taxon>
        <taxon>Sphingobacteriia</taxon>
        <taxon>Sphingobacteriales</taxon>
        <taxon>Sphingobacteriaceae</taxon>
        <taxon>Pedobacter</taxon>
    </lineage>
</organism>
<keyword evidence="5" id="KW-1185">Reference proteome</keyword>
<proteinExistence type="predicted"/>
<dbReference type="PANTHER" id="PTHR43479:SF11">
    <property type="entry name" value="ACREF_ENVCD OPERON REPRESSOR-RELATED"/>
    <property type="match status" value="1"/>
</dbReference>
<dbReference type="EMBL" id="JBHSBY010000109">
    <property type="protein sequence ID" value="MFC4197261.1"/>
    <property type="molecule type" value="Genomic_DNA"/>
</dbReference>
<dbReference type="Proteomes" id="UP001595792">
    <property type="component" value="Unassembled WGS sequence"/>
</dbReference>
<evidence type="ECO:0000259" key="3">
    <source>
        <dbReference type="PROSITE" id="PS50977"/>
    </source>
</evidence>
<name>A0ABV8NKF5_9SPHI</name>
<dbReference type="PROSITE" id="PS50977">
    <property type="entry name" value="HTH_TETR_2"/>
    <property type="match status" value="1"/>
</dbReference>
<feature type="domain" description="HTH tetR-type" evidence="3">
    <location>
        <begin position="21"/>
        <end position="81"/>
    </location>
</feature>
<evidence type="ECO:0000313" key="4">
    <source>
        <dbReference type="EMBL" id="MFC4197261.1"/>
    </source>
</evidence>
<evidence type="ECO:0000256" key="1">
    <source>
        <dbReference type="ARBA" id="ARBA00023125"/>
    </source>
</evidence>
<evidence type="ECO:0000256" key="2">
    <source>
        <dbReference type="PROSITE-ProRule" id="PRU00335"/>
    </source>
</evidence>
<dbReference type="RefSeq" id="WP_378960698.1">
    <property type="nucleotide sequence ID" value="NZ_JBHRXC010000016.1"/>
</dbReference>
<accession>A0ABV8NKF5</accession>
<evidence type="ECO:0000313" key="5">
    <source>
        <dbReference type="Proteomes" id="UP001595792"/>
    </source>
</evidence>
<dbReference type="Gene3D" id="1.10.357.10">
    <property type="entry name" value="Tetracycline Repressor, domain 2"/>
    <property type="match status" value="1"/>
</dbReference>
<comment type="caution">
    <text evidence="4">The sequence shown here is derived from an EMBL/GenBank/DDBJ whole genome shotgun (WGS) entry which is preliminary data.</text>
</comment>
<dbReference type="SUPFAM" id="SSF46689">
    <property type="entry name" value="Homeodomain-like"/>
    <property type="match status" value="1"/>
</dbReference>
<dbReference type="PANTHER" id="PTHR43479">
    <property type="entry name" value="ACREF/ENVCD OPERON REPRESSOR-RELATED"/>
    <property type="match status" value="1"/>
</dbReference>
<dbReference type="InterPro" id="IPR009057">
    <property type="entry name" value="Homeodomain-like_sf"/>
</dbReference>
<keyword evidence="1 2" id="KW-0238">DNA-binding</keyword>